<proteinExistence type="predicted"/>
<dbReference type="Gene3D" id="1.10.10.10">
    <property type="entry name" value="Winged helix-like DNA-binding domain superfamily/Winged helix DNA-binding domain"/>
    <property type="match status" value="1"/>
</dbReference>
<dbReference type="CDD" id="cd00090">
    <property type="entry name" value="HTH_ARSR"/>
    <property type="match status" value="1"/>
</dbReference>
<dbReference type="GO" id="GO:0003677">
    <property type="term" value="F:DNA binding"/>
    <property type="evidence" value="ECO:0007669"/>
    <property type="project" value="UniProtKB-KW"/>
</dbReference>
<keyword evidence="3" id="KW-0804">Transcription</keyword>
<dbReference type="InterPro" id="IPR051081">
    <property type="entry name" value="HTH_MetalResp_TranReg"/>
</dbReference>
<dbReference type="SMART" id="SM00418">
    <property type="entry name" value="HTH_ARSR"/>
    <property type="match status" value="1"/>
</dbReference>
<dbReference type="InterPro" id="IPR001845">
    <property type="entry name" value="HTH_ArsR_DNA-bd_dom"/>
</dbReference>
<dbReference type="PRINTS" id="PR00778">
    <property type="entry name" value="HTHARSR"/>
</dbReference>
<dbReference type="OrthoDB" id="398785at2"/>
<organism evidence="5 6">
    <name type="scientific">Mycoplasmopsis verecunda</name>
    <dbReference type="NCBI Taxonomy" id="171291"/>
    <lineage>
        <taxon>Bacteria</taxon>
        <taxon>Bacillati</taxon>
        <taxon>Mycoplasmatota</taxon>
        <taxon>Mycoplasmoidales</taxon>
        <taxon>Metamycoplasmataceae</taxon>
        <taxon>Mycoplasmopsis</taxon>
    </lineage>
</organism>
<evidence type="ECO:0000313" key="6">
    <source>
        <dbReference type="Proteomes" id="UP000190389"/>
    </source>
</evidence>
<protein>
    <submittedName>
        <fullName evidence="5">ArsR family transcriptional regulator</fullName>
    </submittedName>
</protein>
<feature type="domain" description="HTH arsR-type" evidence="4">
    <location>
        <begin position="1"/>
        <end position="102"/>
    </location>
</feature>
<dbReference type="SUPFAM" id="SSF46785">
    <property type="entry name" value="Winged helix' DNA-binding domain"/>
    <property type="match status" value="1"/>
</dbReference>
<dbReference type="InterPro" id="IPR011991">
    <property type="entry name" value="ArsR-like_HTH"/>
</dbReference>
<keyword evidence="6" id="KW-1185">Reference proteome</keyword>
<dbReference type="STRING" id="171291.SAMN02745154_00432"/>
<dbReference type="EMBL" id="FUXF01000013">
    <property type="protein sequence ID" value="SJZ53398.1"/>
    <property type="molecule type" value="Genomic_DNA"/>
</dbReference>
<keyword evidence="1" id="KW-0805">Transcription regulation</keyword>
<dbReference type="PROSITE" id="PS50987">
    <property type="entry name" value="HTH_ARSR_2"/>
    <property type="match status" value="1"/>
</dbReference>
<dbReference type="Proteomes" id="UP000190389">
    <property type="component" value="Unassembled WGS sequence"/>
</dbReference>
<dbReference type="RefSeq" id="WP_143826127.1">
    <property type="nucleotide sequence ID" value="NZ_CP137850.1"/>
</dbReference>
<dbReference type="AlphaFoldDB" id="A0A1T4LFP6"/>
<gene>
    <name evidence="5" type="ORF">SAMN02745154_00432</name>
</gene>
<evidence type="ECO:0000256" key="2">
    <source>
        <dbReference type="ARBA" id="ARBA00023125"/>
    </source>
</evidence>
<dbReference type="GO" id="GO:0003700">
    <property type="term" value="F:DNA-binding transcription factor activity"/>
    <property type="evidence" value="ECO:0007669"/>
    <property type="project" value="InterPro"/>
</dbReference>
<dbReference type="Pfam" id="PF01022">
    <property type="entry name" value="HTH_5"/>
    <property type="match status" value="1"/>
</dbReference>
<accession>A0A1T4LFP6</accession>
<dbReference type="PANTHER" id="PTHR33154:SF18">
    <property type="entry name" value="ARSENICAL RESISTANCE OPERON REPRESSOR"/>
    <property type="match status" value="1"/>
</dbReference>
<dbReference type="PANTHER" id="PTHR33154">
    <property type="entry name" value="TRANSCRIPTIONAL REGULATOR, ARSR FAMILY"/>
    <property type="match status" value="1"/>
</dbReference>
<evidence type="ECO:0000313" key="5">
    <source>
        <dbReference type="EMBL" id="SJZ53398.1"/>
    </source>
</evidence>
<evidence type="ECO:0000256" key="1">
    <source>
        <dbReference type="ARBA" id="ARBA00023015"/>
    </source>
</evidence>
<dbReference type="InterPro" id="IPR036390">
    <property type="entry name" value="WH_DNA-bd_sf"/>
</dbReference>
<evidence type="ECO:0000259" key="4">
    <source>
        <dbReference type="PROSITE" id="PS50987"/>
    </source>
</evidence>
<reference evidence="6" key="1">
    <citation type="submission" date="2017-02" db="EMBL/GenBank/DDBJ databases">
        <authorList>
            <person name="Varghese N."/>
            <person name="Submissions S."/>
        </authorList>
    </citation>
    <scope>NUCLEOTIDE SEQUENCE [LARGE SCALE GENOMIC DNA]</scope>
    <source>
        <strain evidence="6">ATCC 27862</strain>
    </source>
</reference>
<name>A0A1T4LFP6_9BACT</name>
<dbReference type="InterPro" id="IPR036388">
    <property type="entry name" value="WH-like_DNA-bd_sf"/>
</dbReference>
<keyword evidence="2" id="KW-0238">DNA-binding</keyword>
<sequence length="122" mass="14249">MNTTQVLTFLSKEVKLKLIIHLYTCHERECDVNDLQTVLNEKQPNISKHLGNLKQAGIVKIRKDGLNNYYYLDSNFAKKYGVLIEEIMNLVKEDVYKEYACKCLNDGHEQVHNHENHDCVLK</sequence>
<evidence type="ECO:0000256" key="3">
    <source>
        <dbReference type="ARBA" id="ARBA00023163"/>
    </source>
</evidence>